<evidence type="ECO:0000313" key="2">
    <source>
        <dbReference type="EMBL" id="NVP31914.1"/>
    </source>
</evidence>
<comment type="caution">
    <text evidence="2">The sequence shown here is derived from an EMBL/GenBank/DDBJ whole genome shotgun (WGS) entry which is preliminary data.</text>
</comment>
<dbReference type="EMBL" id="JABEOV010000020">
    <property type="protein sequence ID" value="NNG54500.1"/>
    <property type="molecule type" value="Genomic_DNA"/>
</dbReference>
<dbReference type="Proteomes" id="UP000557656">
    <property type="component" value="Unassembled WGS sequence"/>
</dbReference>
<keyword evidence="4" id="KW-1185">Reference proteome</keyword>
<evidence type="ECO:0000313" key="1">
    <source>
        <dbReference type="EMBL" id="NNG54500.1"/>
    </source>
</evidence>
<evidence type="ECO:0000313" key="4">
    <source>
        <dbReference type="Proteomes" id="UP000557656"/>
    </source>
</evidence>
<sequence>MLRIGTHEPFEYFFGAARAGRPVRGLIKAANGWYAAARFDGRMGMVNPRSEDPNEAHATYSLAVKATQATARRFAMAGNRGSARYYERLAKQIADGEPE</sequence>
<organism evidence="2 3">
    <name type="scientific">Sphingomonas sanguinis</name>
    <dbReference type="NCBI Taxonomy" id="33051"/>
    <lineage>
        <taxon>Bacteria</taxon>
        <taxon>Pseudomonadati</taxon>
        <taxon>Pseudomonadota</taxon>
        <taxon>Alphaproteobacteria</taxon>
        <taxon>Sphingomonadales</taxon>
        <taxon>Sphingomonadaceae</taxon>
        <taxon>Sphingomonas</taxon>
    </lineage>
</organism>
<name>A0A7Y7QWD1_9SPHN</name>
<dbReference type="Proteomes" id="UP000531581">
    <property type="component" value="Unassembled WGS sequence"/>
</dbReference>
<protein>
    <submittedName>
        <fullName evidence="2">Uncharacterized protein</fullName>
    </submittedName>
</protein>
<proteinExistence type="predicted"/>
<gene>
    <name evidence="1" type="ORF">HKX05_14190</name>
    <name evidence="2" type="ORF">HLV41_12750</name>
</gene>
<reference evidence="3 4" key="1">
    <citation type="submission" date="2020-05" db="EMBL/GenBank/DDBJ databases">
        <title>Draft Genome Sequences of Sphingomonas sp. Isolated from the International Space Station.</title>
        <authorList>
            <person name="Bijlani S."/>
            <person name="Singh N.K."/>
            <person name="Mason C.E."/>
            <person name="Wang C.C."/>
            <person name="Venkateswaran K."/>
        </authorList>
    </citation>
    <scope>NUCLEOTIDE SEQUENCE [LARGE SCALE GENOMIC DNA]</scope>
    <source>
        <strain evidence="1 4">IIF7SW-B5</strain>
        <strain evidence="2">ISS-IIF7SWP</strain>
    </source>
</reference>
<evidence type="ECO:0000313" key="3">
    <source>
        <dbReference type="Proteomes" id="UP000531581"/>
    </source>
</evidence>
<accession>A0A7Y7QWD1</accession>
<dbReference type="RefSeq" id="WP_061780854.1">
    <property type="nucleotide sequence ID" value="NZ_JABEOV010000020.1"/>
</dbReference>
<dbReference type="EMBL" id="JABYQV010000010">
    <property type="protein sequence ID" value="NVP31914.1"/>
    <property type="molecule type" value="Genomic_DNA"/>
</dbReference>
<dbReference type="GeneID" id="78487300"/>
<dbReference type="AlphaFoldDB" id="A0A7Y7QWD1"/>